<evidence type="ECO:0000313" key="3">
    <source>
        <dbReference type="Proteomes" id="UP000006729"/>
    </source>
</evidence>
<feature type="transmembrane region" description="Helical" evidence="1">
    <location>
        <begin position="34"/>
        <end position="51"/>
    </location>
</feature>
<sequence>MKEYADLKLSLLSMMPCLILVGTTIADFSTGENTALAFSIGSIGCFLYLLLQQRSIDGLPASSIPSNTSGESMAYLEDFRVNIKLGIEFRYNYKL</sequence>
<proteinExistence type="predicted"/>
<evidence type="ECO:0000313" key="2">
    <source>
        <dbReference type="EMBL" id="RQO90554.1"/>
    </source>
</evidence>
<dbReference type="Proteomes" id="UP000006729">
    <property type="component" value="Chromosome 5"/>
</dbReference>
<organism evidence="2 3">
    <name type="scientific">Populus trichocarpa</name>
    <name type="common">Western balsam poplar</name>
    <name type="synonym">Populus balsamifera subsp. trichocarpa</name>
    <dbReference type="NCBI Taxonomy" id="3694"/>
    <lineage>
        <taxon>Eukaryota</taxon>
        <taxon>Viridiplantae</taxon>
        <taxon>Streptophyta</taxon>
        <taxon>Embryophyta</taxon>
        <taxon>Tracheophyta</taxon>
        <taxon>Spermatophyta</taxon>
        <taxon>Magnoliopsida</taxon>
        <taxon>eudicotyledons</taxon>
        <taxon>Gunneridae</taxon>
        <taxon>Pentapetalae</taxon>
        <taxon>rosids</taxon>
        <taxon>fabids</taxon>
        <taxon>Malpighiales</taxon>
        <taxon>Salicaceae</taxon>
        <taxon>Saliceae</taxon>
        <taxon>Populus</taxon>
    </lineage>
</organism>
<dbReference type="STRING" id="3694.A0A3N7GFF4"/>
<dbReference type="AlphaFoldDB" id="A0A3N7GFF4"/>
<evidence type="ECO:0000256" key="1">
    <source>
        <dbReference type="SAM" id="Phobius"/>
    </source>
</evidence>
<keyword evidence="1" id="KW-1133">Transmembrane helix</keyword>
<dbReference type="PANTHER" id="PTHR36330">
    <property type="entry name" value="LIPASE/LIPOOXYGENASE, PLAT/LH2 FAMILY PROTEIN"/>
    <property type="match status" value="1"/>
</dbReference>
<feature type="transmembrane region" description="Helical" evidence="1">
    <location>
        <begin position="9"/>
        <end position="28"/>
    </location>
</feature>
<reference evidence="2 3" key="1">
    <citation type="journal article" date="2006" name="Science">
        <title>The genome of black cottonwood, Populus trichocarpa (Torr. &amp; Gray).</title>
        <authorList>
            <person name="Tuskan G.A."/>
            <person name="Difazio S."/>
            <person name="Jansson S."/>
            <person name="Bohlmann J."/>
            <person name="Grigoriev I."/>
            <person name="Hellsten U."/>
            <person name="Putnam N."/>
            <person name="Ralph S."/>
            <person name="Rombauts S."/>
            <person name="Salamov A."/>
            <person name="Schein J."/>
            <person name="Sterck L."/>
            <person name="Aerts A."/>
            <person name="Bhalerao R.R."/>
            <person name="Bhalerao R.P."/>
            <person name="Blaudez D."/>
            <person name="Boerjan W."/>
            <person name="Brun A."/>
            <person name="Brunner A."/>
            <person name="Busov V."/>
            <person name="Campbell M."/>
            <person name="Carlson J."/>
            <person name="Chalot M."/>
            <person name="Chapman J."/>
            <person name="Chen G.L."/>
            <person name="Cooper D."/>
            <person name="Coutinho P.M."/>
            <person name="Couturier J."/>
            <person name="Covert S."/>
            <person name="Cronk Q."/>
            <person name="Cunningham R."/>
            <person name="Davis J."/>
            <person name="Degroeve S."/>
            <person name="Dejardin A."/>
            <person name="Depamphilis C."/>
            <person name="Detter J."/>
            <person name="Dirks B."/>
            <person name="Dubchak I."/>
            <person name="Duplessis S."/>
            <person name="Ehlting J."/>
            <person name="Ellis B."/>
            <person name="Gendler K."/>
            <person name="Goodstein D."/>
            <person name="Gribskov M."/>
            <person name="Grimwood J."/>
            <person name="Groover A."/>
            <person name="Gunter L."/>
            <person name="Hamberger B."/>
            <person name="Heinze B."/>
            <person name="Helariutta Y."/>
            <person name="Henrissat B."/>
            <person name="Holligan D."/>
            <person name="Holt R."/>
            <person name="Huang W."/>
            <person name="Islam-Faridi N."/>
            <person name="Jones S."/>
            <person name="Jones-Rhoades M."/>
            <person name="Jorgensen R."/>
            <person name="Joshi C."/>
            <person name="Kangasjarvi J."/>
            <person name="Karlsson J."/>
            <person name="Kelleher C."/>
            <person name="Kirkpatrick R."/>
            <person name="Kirst M."/>
            <person name="Kohler A."/>
            <person name="Kalluri U."/>
            <person name="Larimer F."/>
            <person name="Leebens-Mack J."/>
            <person name="Leple J.C."/>
            <person name="Locascio P."/>
            <person name="Lou Y."/>
            <person name="Lucas S."/>
            <person name="Martin F."/>
            <person name="Montanini B."/>
            <person name="Napoli C."/>
            <person name="Nelson D.R."/>
            <person name="Nelson C."/>
            <person name="Nieminen K."/>
            <person name="Nilsson O."/>
            <person name="Pereda V."/>
            <person name="Peter G."/>
            <person name="Philippe R."/>
            <person name="Pilate G."/>
            <person name="Poliakov A."/>
            <person name="Razumovskaya J."/>
            <person name="Richardson P."/>
            <person name="Rinaldi C."/>
            <person name="Ritland K."/>
            <person name="Rouze P."/>
            <person name="Ryaboy D."/>
            <person name="Schmutz J."/>
            <person name="Schrader J."/>
            <person name="Segerman B."/>
            <person name="Shin H."/>
            <person name="Siddiqui A."/>
            <person name="Sterky F."/>
            <person name="Terry A."/>
            <person name="Tsai C.J."/>
            <person name="Uberbacher E."/>
            <person name="Unneberg P."/>
            <person name="Vahala J."/>
            <person name="Wall K."/>
            <person name="Wessler S."/>
            <person name="Yang G."/>
            <person name="Yin T."/>
            <person name="Douglas C."/>
            <person name="Marra M."/>
            <person name="Sandberg G."/>
            <person name="Van de Peer Y."/>
            <person name="Rokhsar D."/>
        </authorList>
    </citation>
    <scope>NUCLEOTIDE SEQUENCE [LARGE SCALE GENOMIC DNA]</scope>
    <source>
        <strain evidence="3">cv. Nisqually</strain>
    </source>
</reference>
<dbReference type="InParanoid" id="A0A3N7GFF4"/>
<keyword evidence="1" id="KW-0812">Transmembrane</keyword>
<accession>A0A3N7GFF4</accession>
<dbReference type="PANTHER" id="PTHR36330:SF2">
    <property type="entry name" value="LIPASE_LIPOOXYGENASE, PLAT_LH2 FAMILY PROTEIN"/>
    <property type="match status" value="1"/>
</dbReference>
<protein>
    <submittedName>
        <fullName evidence="2">Uncharacterized protein</fullName>
    </submittedName>
</protein>
<dbReference type="EMBL" id="CM009294">
    <property type="protein sequence ID" value="RQO90554.1"/>
    <property type="molecule type" value="Genomic_DNA"/>
</dbReference>
<gene>
    <name evidence="2" type="ORF">POPTR_005G146650</name>
</gene>
<keyword evidence="3" id="KW-1185">Reference proteome</keyword>
<name>A0A3N7GFF4_POPTR</name>
<keyword evidence="1" id="KW-0472">Membrane</keyword>